<organism evidence="1 2">
    <name type="scientific">Elasticomyces elasticus</name>
    <dbReference type="NCBI Taxonomy" id="574655"/>
    <lineage>
        <taxon>Eukaryota</taxon>
        <taxon>Fungi</taxon>
        <taxon>Dikarya</taxon>
        <taxon>Ascomycota</taxon>
        <taxon>Pezizomycotina</taxon>
        <taxon>Dothideomycetes</taxon>
        <taxon>Dothideomycetidae</taxon>
        <taxon>Mycosphaerellales</taxon>
        <taxon>Teratosphaeriaceae</taxon>
        <taxon>Elasticomyces</taxon>
    </lineage>
</organism>
<reference evidence="1" key="1">
    <citation type="submission" date="2023-08" db="EMBL/GenBank/DDBJ databases">
        <title>Black Yeasts Isolated from many extreme environments.</title>
        <authorList>
            <person name="Coleine C."/>
            <person name="Stajich J.E."/>
            <person name="Selbmann L."/>
        </authorList>
    </citation>
    <scope>NUCLEOTIDE SEQUENCE</scope>
    <source>
        <strain evidence="1">CCFEE 5810</strain>
    </source>
</reference>
<proteinExistence type="predicted"/>
<gene>
    <name evidence="1" type="ORF">LTR97_012089</name>
</gene>
<dbReference type="Proteomes" id="UP001310594">
    <property type="component" value="Unassembled WGS sequence"/>
</dbReference>
<accession>A0AAN7VL12</accession>
<name>A0AAN7VL12_9PEZI</name>
<sequence length="512" mass="57206">MTATSNSNELTVELQSLGALYVDSANPTTIIQVSGNPTETRILLEEHAETMSCLNVLGVEDVRLFFFDQNTKKQRHFFTGTIRIAGREVRMYFTDHAADNLLERSQYTGGGQGFLQLLLAGDDKLSTHEFSTTRTLPIHPAENPNSDKSRLLALPKELRAQITQASLIDHEFIMLLGTAPPSPFHNIFGSSLAGGFLALRASRETALHLANKQLRWEMGKQAIEGAIKDQQVRQAEGRSPRIHKCVHNISSDLSFPSAATFKEVNNLLKDITISLRSLQHQYKDAELQIDLVFWDNSAAVDAGTDSGAVAGTDGATVEMPFANGESSQHMNPAYVQKKNKSFAFLLASIHAQTQWYGWEPRIHVVKYVAGDRCIDQQDLQRDTSEFKAPPMTRFLAMQPMIVEGEISTHLFRLVQLGHDGGVRVQSIFRPGPTAWRFVIEPCLHGQAVTRRLLLDQSFSPAISLTESEIVAHELGWDMGASRGLFSRMWYAVKERLEIWALMFAIRKQFVAK</sequence>
<comment type="caution">
    <text evidence="1">The sequence shown here is derived from an EMBL/GenBank/DDBJ whole genome shotgun (WGS) entry which is preliminary data.</text>
</comment>
<dbReference type="AlphaFoldDB" id="A0AAN7VL12"/>
<dbReference type="EMBL" id="JAVRQU010000024">
    <property type="protein sequence ID" value="KAK5690536.1"/>
    <property type="molecule type" value="Genomic_DNA"/>
</dbReference>
<evidence type="ECO:0000313" key="1">
    <source>
        <dbReference type="EMBL" id="KAK5690536.1"/>
    </source>
</evidence>
<protein>
    <submittedName>
        <fullName evidence="1">Uncharacterized protein</fullName>
    </submittedName>
</protein>
<evidence type="ECO:0000313" key="2">
    <source>
        <dbReference type="Proteomes" id="UP001310594"/>
    </source>
</evidence>